<protein>
    <submittedName>
        <fullName evidence="2">Uncharacterized protein</fullName>
    </submittedName>
</protein>
<accession>A0A9Q1IXP9</accession>
<reference evidence="2" key="1">
    <citation type="journal article" date="2023" name="Science">
        <title>Genome structures resolve the early diversification of teleost fishes.</title>
        <authorList>
            <person name="Parey E."/>
            <person name="Louis A."/>
            <person name="Montfort J."/>
            <person name="Bouchez O."/>
            <person name="Roques C."/>
            <person name="Iampietro C."/>
            <person name="Lluch J."/>
            <person name="Castinel A."/>
            <person name="Donnadieu C."/>
            <person name="Desvignes T."/>
            <person name="Floi Bucao C."/>
            <person name="Jouanno E."/>
            <person name="Wen M."/>
            <person name="Mejri S."/>
            <person name="Dirks R."/>
            <person name="Jansen H."/>
            <person name="Henkel C."/>
            <person name="Chen W.J."/>
            <person name="Zahm M."/>
            <person name="Cabau C."/>
            <person name="Klopp C."/>
            <person name="Thompson A.W."/>
            <person name="Robinson-Rechavi M."/>
            <person name="Braasch I."/>
            <person name="Lecointre G."/>
            <person name="Bobe J."/>
            <person name="Postlethwait J.H."/>
            <person name="Berthelot C."/>
            <person name="Roest Crollius H."/>
            <person name="Guiguen Y."/>
        </authorList>
    </citation>
    <scope>NUCLEOTIDE SEQUENCE</scope>
    <source>
        <strain evidence="2">WJC10195</strain>
    </source>
</reference>
<feature type="compositionally biased region" description="Gly residues" evidence="1">
    <location>
        <begin position="63"/>
        <end position="73"/>
    </location>
</feature>
<sequence length="106" mass="11231">MLVWCNWVQEVLCLSGAFRQLVAETKKEPSLNRVLSWNIVVDRGRFGIAAPAATPKATVNPLGRGGQWGGTTGMRGVTQGHIDSGPHSPAIGGMAKSVPAENDPPR</sequence>
<keyword evidence="3" id="KW-1185">Reference proteome</keyword>
<organism evidence="2 3">
    <name type="scientific">Synaphobranchus kaupii</name>
    <name type="common">Kaup's arrowtooth eel</name>
    <dbReference type="NCBI Taxonomy" id="118154"/>
    <lineage>
        <taxon>Eukaryota</taxon>
        <taxon>Metazoa</taxon>
        <taxon>Chordata</taxon>
        <taxon>Craniata</taxon>
        <taxon>Vertebrata</taxon>
        <taxon>Euteleostomi</taxon>
        <taxon>Actinopterygii</taxon>
        <taxon>Neopterygii</taxon>
        <taxon>Teleostei</taxon>
        <taxon>Anguilliformes</taxon>
        <taxon>Synaphobranchidae</taxon>
        <taxon>Synaphobranchus</taxon>
    </lineage>
</organism>
<dbReference type="Proteomes" id="UP001152622">
    <property type="component" value="Chromosome 5"/>
</dbReference>
<name>A0A9Q1IXP9_SYNKA</name>
<dbReference type="EMBL" id="JAINUF010000005">
    <property type="protein sequence ID" value="KAJ8359624.1"/>
    <property type="molecule type" value="Genomic_DNA"/>
</dbReference>
<proteinExistence type="predicted"/>
<gene>
    <name evidence="2" type="ORF">SKAU_G00161490</name>
</gene>
<dbReference type="AlphaFoldDB" id="A0A9Q1IXP9"/>
<evidence type="ECO:0000313" key="3">
    <source>
        <dbReference type="Proteomes" id="UP001152622"/>
    </source>
</evidence>
<evidence type="ECO:0000256" key="1">
    <source>
        <dbReference type="SAM" id="MobiDB-lite"/>
    </source>
</evidence>
<evidence type="ECO:0000313" key="2">
    <source>
        <dbReference type="EMBL" id="KAJ8359624.1"/>
    </source>
</evidence>
<comment type="caution">
    <text evidence="2">The sequence shown here is derived from an EMBL/GenBank/DDBJ whole genome shotgun (WGS) entry which is preliminary data.</text>
</comment>
<feature type="region of interest" description="Disordered" evidence="1">
    <location>
        <begin position="58"/>
        <end position="106"/>
    </location>
</feature>